<dbReference type="STRING" id="3818.A0A444YJY0"/>
<dbReference type="InterPro" id="IPR046848">
    <property type="entry name" value="E_motif"/>
</dbReference>
<dbReference type="EMBL" id="SDMP01000016">
    <property type="protein sequence ID" value="RYR02255.1"/>
    <property type="molecule type" value="Genomic_DNA"/>
</dbReference>
<evidence type="ECO:0000256" key="1">
    <source>
        <dbReference type="ARBA" id="ARBA00022737"/>
    </source>
</evidence>
<dbReference type="Gramene" id="arahy.Tifrunner.gnm2.ann2.Ah16g125800.1">
    <property type="protein sequence ID" value="arahy.Tifrunner.gnm2.ann2.Ah16g125800.1-CDS-1"/>
    <property type="gene ID" value="arahy.Tifrunner.gnm2.ann2.Ah16g125800"/>
</dbReference>
<dbReference type="PANTHER" id="PTHR24015">
    <property type="entry name" value="OS07G0578800 PROTEIN-RELATED"/>
    <property type="match status" value="1"/>
</dbReference>
<dbReference type="SMR" id="A0A444YJY0"/>
<keyword evidence="1" id="KW-0677">Repeat</keyword>
<dbReference type="NCBIfam" id="TIGR00756">
    <property type="entry name" value="PPR"/>
    <property type="match status" value="5"/>
</dbReference>
<dbReference type="FunFam" id="1.25.40.10:FF:000417">
    <property type="entry name" value="Pentatricopeptide repeat-containing protein At4g38010"/>
    <property type="match status" value="1"/>
</dbReference>
<dbReference type="Pfam" id="PF20431">
    <property type="entry name" value="E_motif"/>
    <property type="match status" value="1"/>
</dbReference>
<dbReference type="GO" id="GO:0009451">
    <property type="term" value="P:RNA modification"/>
    <property type="evidence" value="ECO:0007669"/>
    <property type="project" value="InterPro"/>
</dbReference>
<gene>
    <name evidence="3" type="ORF">Ahy_B06g081072</name>
</gene>
<feature type="repeat" description="PPR" evidence="2">
    <location>
        <begin position="184"/>
        <end position="218"/>
    </location>
</feature>
<dbReference type="FunFam" id="1.25.40.10:FF:000184">
    <property type="entry name" value="Pentatricopeptide repeat-containing protein, chloroplastic"/>
    <property type="match status" value="1"/>
</dbReference>
<dbReference type="Gene3D" id="1.25.40.10">
    <property type="entry name" value="Tetratricopeptide repeat domain"/>
    <property type="match status" value="4"/>
</dbReference>
<dbReference type="InterPro" id="IPR011990">
    <property type="entry name" value="TPR-like_helical_dom_sf"/>
</dbReference>
<reference evidence="3 4" key="1">
    <citation type="submission" date="2019-01" db="EMBL/GenBank/DDBJ databases">
        <title>Sequencing of cultivated peanut Arachis hypogaea provides insights into genome evolution and oil improvement.</title>
        <authorList>
            <person name="Chen X."/>
        </authorList>
    </citation>
    <scope>NUCLEOTIDE SEQUENCE [LARGE SCALE GENOMIC DNA]</scope>
    <source>
        <strain evidence="4">cv. Fuhuasheng</strain>
        <tissue evidence="3">Leaves</tissue>
    </source>
</reference>
<dbReference type="OrthoDB" id="185373at2759"/>
<dbReference type="Pfam" id="PF01535">
    <property type="entry name" value="PPR"/>
    <property type="match status" value="1"/>
</dbReference>
<protein>
    <recommendedName>
        <fullName evidence="5">Pentatricopeptide repeat-containing protein</fullName>
    </recommendedName>
</protein>
<dbReference type="GO" id="GO:0003723">
    <property type="term" value="F:RNA binding"/>
    <property type="evidence" value="ECO:0007669"/>
    <property type="project" value="InterPro"/>
</dbReference>
<accession>A0A444YJY0</accession>
<evidence type="ECO:0000313" key="3">
    <source>
        <dbReference type="EMBL" id="RYR02255.1"/>
    </source>
</evidence>
<evidence type="ECO:0000313" key="4">
    <source>
        <dbReference type="Proteomes" id="UP000289738"/>
    </source>
</evidence>
<feature type="repeat" description="PPR" evidence="2">
    <location>
        <begin position="292"/>
        <end position="326"/>
    </location>
</feature>
<dbReference type="FunFam" id="1.25.40.10:FF:000470">
    <property type="entry name" value="Pentatricopeptide repeat-containing protein At5g66520"/>
    <property type="match status" value="1"/>
</dbReference>
<dbReference type="InterPro" id="IPR046960">
    <property type="entry name" value="PPR_At4g14850-like_plant"/>
</dbReference>
<comment type="caution">
    <text evidence="3">The sequence shown here is derived from an EMBL/GenBank/DDBJ whole genome shotgun (WGS) entry which is preliminary data.</text>
</comment>
<proteinExistence type="predicted"/>
<dbReference type="Pfam" id="PF13041">
    <property type="entry name" value="PPR_2"/>
    <property type="match status" value="4"/>
</dbReference>
<keyword evidence="4" id="KW-1185">Reference proteome</keyword>
<evidence type="ECO:0000256" key="2">
    <source>
        <dbReference type="PROSITE-ProRule" id="PRU00708"/>
    </source>
</evidence>
<dbReference type="Proteomes" id="UP000289738">
    <property type="component" value="Chromosome B06"/>
</dbReference>
<name>A0A444YJY0_ARAHY</name>
<dbReference type="SUPFAM" id="SSF48452">
    <property type="entry name" value="TPR-like"/>
    <property type="match status" value="1"/>
</dbReference>
<evidence type="ECO:0008006" key="5">
    <source>
        <dbReference type="Google" id="ProtNLM"/>
    </source>
</evidence>
<sequence>MQQTWFILNTPKKMIIRQNAILSLLAKCRSMSELKKLHGLIITTPTINKSIIPLSKLIDFCIDSQFGDIDYAHLVFRRIDSPSVYIWNSMIKGYANGHNPRVSMILYRQMMQRGYSPDHFTFPFVLKASSLLFDQDCGRCIHNCIVKSGFEADAYAATGLLQMYVSCADMTSALKVFDNIPKWNVVAWTCLIAGYVDNNQPYEALEVFKDMDHWGVEPNEITMVKVMIACARSRDIGTGRWVHDRIRKAGYDPFLSSSSSNIILATAILEMYAKCGSFKTARDLFNKMPQRNIVAWNSMINAYNQYERHEEALDLFFDMLVSGLNPDKATFLSVLSVCAHLCALALGQTLHAYLLKSNIAEDIEMATALLHMYAKTGVLISAQKIFYSLQKKDVVVWSSMINGLAMHGHGNEALRMFQMMQEDDSVLPDHITYIGVLFACSHVGLVEEAKKHFNLMTERYGIMPESEHYGCMVDLLSRAGHFREAEKLVETMAEQPNIAIWGALLNGCLIHENVSLANQVKMQLTELEPADWSGVHVLLSNIYARAGRWEEVNMTRKVMKHRRITKTTGHSSVEIKLIS</sequence>
<dbReference type="PROSITE" id="PS51375">
    <property type="entry name" value="PPR"/>
    <property type="match status" value="4"/>
</dbReference>
<feature type="repeat" description="PPR" evidence="2">
    <location>
        <begin position="393"/>
        <end position="427"/>
    </location>
</feature>
<organism evidence="3 4">
    <name type="scientific">Arachis hypogaea</name>
    <name type="common">Peanut</name>
    <dbReference type="NCBI Taxonomy" id="3818"/>
    <lineage>
        <taxon>Eukaryota</taxon>
        <taxon>Viridiplantae</taxon>
        <taxon>Streptophyta</taxon>
        <taxon>Embryophyta</taxon>
        <taxon>Tracheophyta</taxon>
        <taxon>Spermatophyta</taxon>
        <taxon>Magnoliopsida</taxon>
        <taxon>eudicotyledons</taxon>
        <taxon>Gunneridae</taxon>
        <taxon>Pentapetalae</taxon>
        <taxon>rosids</taxon>
        <taxon>fabids</taxon>
        <taxon>Fabales</taxon>
        <taxon>Fabaceae</taxon>
        <taxon>Papilionoideae</taxon>
        <taxon>50 kb inversion clade</taxon>
        <taxon>dalbergioids sensu lato</taxon>
        <taxon>Dalbergieae</taxon>
        <taxon>Pterocarpus clade</taxon>
        <taxon>Arachis</taxon>
    </lineage>
</organism>
<dbReference type="AlphaFoldDB" id="A0A444YJY0"/>
<dbReference type="InterPro" id="IPR002885">
    <property type="entry name" value="PPR_rpt"/>
</dbReference>
<dbReference type="PANTHER" id="PTHR24015:SF2016">
    <property type="entry name" value="PENTATRICOPEPTIDE REPEAT-CONTAINING PROTEIN"/>
    <property type="match status" value="1"/>
</dbReference>
<feature type="repeat" description="PPR" evidence="2">
    <location>
        <begin position="83"/>
        <end position="117"/>
    </location>
</feature>